<evidence type="ECO:0000259" key="4">
    <source>
        <dbReference type="SMART" id="SM00382"/>
    </source>
</evidence>
<dbReference type="PANTHER" id="PTHR43392:SF2">
    <property type="entry name" value="AAA-TYPE ATPASE FAMILY PROTEIN _ ANKYRIN REPEAT FAMILY PROTEIN"/>
    <property type="match status" value="1"/>
</dbReference>
<evidence type="ECO:0000256" key="1">
    <source>
        <dbReference type="ARBA" id="ARBA00010378"/>
    </source>
</evidence>
<dbReference type="InterPro" id="IPR000641">
    <property type="entry name" value="CbxX/CfxQ"/>
</dbReference>
<accession>A0A1S0ZCL8</accession>
<organism evidence="5">
    <name type="scientific">Salmonella enterica subsp. enterica serovar Saintpaul</name>
    <dbReference type="NCBI Taxonomy" id="90105"/>
    <lineage>
        <taxon>Bacteria</taxon>
        <taxon>Pseudomonadati</taxon>
        <taxon>Pseudomonadota</taxon>
        <taxon>Gammaproteobacteria</taxon>
        <taxon>Enterobacterales</taxon>
        <taxon>Enterobacteriaceae</taxon>
        <taxon>Salmonella</taxon>
    </lineage>
</organism>
<dbReference type="SMART" id="SM00382">
    <property type="entry name" value="AAA"/>
    <property type="match status" value="1"/>
</dbReference>
<dbReference type="SUPFAM" id="SSF52540">
    <property type="entry name" value="P-loop containing nucleoside triphosphate hydrolases"/>
    <property type="match status" value="1"/>
</dbReference>
<dbReference type="InterPro" id="IPR003593">
    <property type="entry name" value="AAA+_ATPase"/>
</dbReference>
<dbReference type="Gene3D" id="3.40.50.300">
    <property type="entry name" value="P-loop containing nucleotide triphosphate hydrolases"/>
    <property type="match status" value="1"/>
</dbReference>
<dbReference type="InterPro" id="IPR050773">
    <property type="entry name" value="CbxX/CfxQ_RuBisCO_ESX"/>
</dbReference>
<gene>
    <name evidence="5" type="ORF">A7T00_19955</name>
</gene>
<keyword evidence="3" id="KW-0067">ATP-binding</keyword>
<dbReference type="Pfam" id="PF17866">
    <property type="entry name" value="AAA_lid_6"/>
    <property type="match status" value="1"/>
</dbReference>
<feature type="domain" description="AAA+ ATPase" evidence="4">
    <location>
        <begin position="140"/>
        <end position="279"/>
    </location>
</feature>
<dbReference type="GO" id="GO:0016887">
    <property type="term" value="F:ATP hydrolysis activity"/>
    <property type="evidence" value="ECO:0007669"/>
    <property type="project" value="InterPro"/>
</dbReference>
<name>A0A1S0ZCL8_SALET</name>
<evidence type="ECO:0000256" key="3">
    <source>
        <dbReference type="ARBA" id="ARBA00022840"/>
    </source>
</evidence>
<keyword evidence="2" id="KW-0547">Nucleotide-binding</keyword>
<protein>
    <submittedName>
        <fullName evidence="5">ATPase</fullName>
    </submittedName>
</protein>
<dbReference type="PRINTS" id="PR00819">
    <property type="entry name" value="CBXCFQXSUPER"/>
</dbReference>
<dbReference type="InterPro" id="IPR041627">
    <property type="entry name" value="AAA_lid_6"/>
</dbReference>
<comment type="caution">
    <text evidence="5">The sequence shown here is derived from an EMBL/GenBank/DDBJ whole genome shotgun (WGS) entry which is preliminary data.</text>
</comment>
<comment type="similarity">
    <text evidence="1">Belongs to the CbxX/CfxQ family.</text>
</comment>
<dbReference type="GO" id="GO:0005524">
    <property type="term" value="F:ATP binding"/>
    <property type="evidence" value="ECO:0007669"/>
    <property type="project" value="UniProtKB-KW"/>
</dbReference>
<evidence type="ECO:0000313" key="5">
    <source>
        <dbReference type="EMBL" id="OHG63725.1"/>
    </source>
</evidence>
<dbReference type="AlphaFoldDB" id="A0A1S0ZCL8"/>
<dbReference type="InterPro" id="IPR027417">
    <property type="entry name" value="P-loop_NTPase"/>
</dbReference>
<reference evidence="5" key="1">
    <citation type="submission" date="2016-09" db="EMBL/GenBank/DDBJ databases">
        <title>Whole genome sequencing of Salmonella enterica.</title>
        <authorList>
            <person name="Bell R."/>
        </authorList>
    </citation>
    <scope>NUCLEOTIDE SEQUENCE [LARGE SCALE GENOMIC DNA]</scope>
    <source>
        <strain evidence="5">CFSAN044978</strain>
    </source>
</reference>
<evidence type="ECO:0000256" key="2">
    <source>
        <dbReference type="ARBA" id="ARBA00022741"/>
    </source>
</evidence>
<dbReference type="Pfam" id="PF00004">
    <property type="entry name" value="AAA"/>
    <property type="match status" value="1"/>
</dbReference>
<dbReference type="PANTHER" id="PTHR43392">
    <property type="entry name" value="AAA-TYPE ATPASE FAMILY PROTEIN / ANKYRIN REPEAT FAMILY PROTEIN"/>
    <property type="match status" value="1"/>
</dbReference>
<proteinExistence type="inferred from homology"/>
<dbReference type="EMBL" id="MLZC01000010">
    <property type="protein sequence ID" value="OHG63725.1"/>
    <property type="molecule type" value="Genomic_DNA"/>
</dbReference>
<dbReference type="InterPro" id="IPR003959">
    <property type="entry name" value="ATPase_AAA_core"/>
</dbReference>
<dbReference type="FunFam" id="3.40.50.300:FF:000216">
    <property type="entry name" value="Type VII secretion ATPase EccA"/>
    <property type="match status" value="1"/>
</dbReference>
<sequence length="373" mass="42714">MTISRDKLIESAKKLDRQLGNESTFLTKVNEIIIDHSDTNKVADLYKSIYLFQKENKISKISQTLKELSDNLACYLGYSYLFEILGKELGKRNNSSLDELMKELNQLVGLQKVKEEVSRLVIYQKVQSKRKESGLKVPKRTLHMAFMGNPGTGKTTVARIVGRMYYQLGLLSKGHFTEVSRTDLIAGYQGQTALKVKSVIEKAKGGVLFIDEAYSITENDNTDSYGRECLTELTKALEDSRDDLIVIVAGYTDPMNHFFESNPGLKSRFNYFINFENYSSTELLDILETIARKDDYQIDDKLKEILLNYFNDKLESNLTNFSNGRFVRNLYEDLIMNQAVRIDQSENLTSKDLTLLIKEDFSLEENCSAYIEI</sequence>
<dbReference type="Gene3D" id="1.10.8.60">
    <property type="match status" value="1"/>
</dbReference>